<evidence type="ECO:0000313" key="5">
    <source>
        <dbReference type="EMBL" id="NJC20757.1"/>
    </source>
</evidence>
<dbReference type="Gene3D" id="2.40.50.100">
    <property type="match status" value="1"/>
</dbReference>
<feature type="chain" id="PRO_5030527125" evidence="4">
    <location>
        <begin position="19"/>
        <end position="297"/>
    </location>
</feature>
<sequence length="297" mass="32728">MKTLNMILMAVIATLLSACNSEKEYDATGTFEATEIIVSSEASGKLFYLNAEEGTRLSQGTEIGLVDTVQLYLKKLQLQASMKSVDKQRPDIRKQIAALQEQIATAKRERARVANLLKANAANQKQLDDWDSQLTVLQRQLDAQVSSLQNSTASLNEQSSSVAIQVAQVEDQLQKCHILAPINGTILAKYAEPGELASVGKPLFKIADIENMYLRAYITSSQLATVKLNDPVKVFADFGNGEKKEYNGTVTWIADEAEFTPKTILTDDERANQVYAVKIAVRNDGTIKIGMYGEVKF</sequence>
<reference evidence="5 7" key="2">
    <citation type="submission" date="2020-03" db="EMBL/GenBank/DDBJ databases">
        <title>Genomic Encyclopedia of Type Strains, Phase IV (KMG-IV): sequencing the most valuable type-strain genomes for metagenomic binning, comparative biology and taxonomic classification.</title>
        <authorList>
            <person name="Goeker M."/>
        </authorList>
    </citation>
    <scope>NUCLEOTIDE SEQUENCE [LARGE SCALE GENOMIC DNA]</scope>
    <source>
        <strain evidence="5 7">DSM 105722</strain>
    </source>
</reference>
<dbReference type="AlphaFoldDB" id="A0A7X6BME7"/>
<evidence type="ECO:0000313" key="6">
    <source>
        <dbReference type="EMBL" id="WOF11995.1"/>
    </source>
</evidence>
<reference evidence="6 8" key="1">
    <citation type="submission" date="2019-09" db="EMBL/GenBank/DDBJ databases">
        <title>Butyricimonas paravirosa DSM 105722 (=214-4 = JCM 18677 = CCUG 65563).</title>
        <authorList>
            <person name="Le Roy T."/>
            <person name="Cani P.D."/>
        </authorList>
    </citation>
    <scope>NUCLEOTIDE SEQUENCE [LARGE SCALE GENOMIC DNA]</scope>
    <source>
        <strain evidence="6 8">DSM 105722</strain>
    </source>
</reference>
<keyword evidence="2 3" id="KW-0175">Coiled coil</keyword>
<dbReference type="Proteomes" id="UP000576368">
    <property type="component" value="Unassembled WGS sequence"/>
</dbReference>
<dbReference type="EMBL" id="CP043839">
    <property type="protein sequence ID" value="WOF11995.1"/>
    <property type="molecule type" value="Genomic_DNA"/>
</dbReference>
<evidence type="ECO:0000313" key="7">
    <source>
        <dbReference type="Proteomes" id="UP000576368"/>
    </source>
</evidence>
<proteinExistence type="predicted"/>
<evidence type="ECO:0000256" key="1">
    <source>
        <dbReference type="ARBA" id="ARBA00004196"/>
    </source>
</evidence>
<evidence type="ECO:0000256" key="3">
    <source>
        <dbReference type="SAM" id="Coils"/>
    </source>
</evidence>
<comment type="subcellular location">
    <subcellularLocation>
        <location evidence="1">Cell envelope</location>
    </subcellularLocation>
</comment>
<dbReference type="PANTHER" id="PTHR32347">
    <property type="entry name" value="EFFLUX SYSTEM COMPONENT YKNX-RELATED"/>
    <property type="match status" value="1"/>
</dbReference>
<dbReference type="GeneID" id="86890993"/>
<dbReference type="PANTHER" id="PTHR32347:SF23">
    <property type="entry name" value="BLL5650 PROTEIN"/>
    <property type="match status" value="1"/>
</dbReference>
<keyword evidence="8" id="KW-1185">Reference proteome</keyword>
<evidence type="ECO:0000313" key="8">
    <source>
        <dbReference type="Proteomes" id="UP001302374"/>
    </source>
</evidence>
<organism evidence="5 7">
    <name type="scientific">Butyricimonas paravirosa</name>
    <dbReference type="NCBI Taxonomy" id="1472417"/>
    <lineage>
        <taxon>Bacteria</taxon>
        <taxon>Pseudomonadati</taxon>
        <taxon>Bacteroidota</taxon>
        <taxon>Bacteroidia</taxon>
        <taxon>Bacteroidales</taxon>
        <taxon>Odoribacteraceae</taxon>
        <taxon>Butyricimonas</taxon>
    </lineage>
</organism>
<dbReference type="GO" id="GO:0030313">
    <property type="term" value="C:cell envelope"/>
    <property type="evidence" value="ECO:0007669"/>
    <property type="project" value="UniProtKB-SubCell"/>
</dbReference>
<dbReference type="Proteomes" id="UP001302374">
    <property type="component" value="Chromosome"/>
</dbReference>
<keyword evidence="4" id="KW-0732">Signal</keyword>
<dbReference type="InterPro" id="IPR050465">
    <property type="entry name" value="UPF0194_transport"/>
</dbReference>
<gene>
    <name evidence="6" type="ORF">F1644_06815</name>
    <name evidence="5" type="ORF">GGR15_004416</name>
</gene>
<dbReference type="PROSITE" id="PS51257">
    <property type="entry name" value="PROKAR_LIPOPROTEIN"/>
    <property type="match status" value="1"/>
</dbReference>
<protein>
    <submittedName>
        <fullName evidence="6">HlyD family efflux transporter periplasmic adaptor subunit</fullName>
    </submittedName>
    <submittedName>
        <fullName evidence="5">HlyD family secretion protein</fullName>
    </submittedName>
</protein>
<feature type="coiled-coil region" evidence="3">
    <location>
        <begin position="82"/>
        <end position="116"/>
    </location>
</feature>
<accession>A0A7X6BME7</accession>
<dbReference type="RefSeq" id="WP_118305728.1">
    <property type="nucleotide sequence ID" value="NZ_BMPA01000022.1"/>
</dbReference>
<name>A0A7X6BME7_9BACT</name>
<dbReference type="Gene3D" id="2.40.30.170">
    <property type="match status" value="1"/>
</dbReference>
<dbReference type="SUPFAM" id="SSF111369">
    <property type="entry name" value="HlyD-like secretion proteins"/>
    <property type="match status" value="1"/>
</dbReference>
<dbReference type="EMBL" id="JAATLI010000022">
    <property type="protein sequence ID" value="NJC20757.1"/>
    <property type="molecule type" value="Genomic_DNA"/>
</dbReference>
<feature type="signal peptide" evidence="4">
    <location>
        <begin position="1"/>
        <end position="18"/>
    </location>
</feature>
<evidence type="ECO:0000256" key="4">
    <source>
        <dbReference type="SAM" id="SignalP"/>
    </source>
</evidence>
<evidence type="ECO:0000256" key="2">
    <source>
        <dbReference type="ARBA" id="ARBA00023054"/>
    </source>
</evidence>